<dbReference type="SMART" id="SM00849">
    <property type="entry name" value="Lactamase_B"/>
    <property type="match status" value="1"/>
</dbReference>
<keyword evidence="2" id="KW-0479">Metal-binding</keyword>
<dbReference type="PANTHER" id="PTHR46233">
    <property type="entry name" value="HYDROXYACYLGLUTATHIONE HYDROLASE GLOC"/>
    <property type="match status" value="1"/>
</dbReference>
<dbReference type="PANTHER" id="PTHR46233:SF3">
    <property type="entry name" value="HYDROXYACYLGLUTATHIONE HYDROLASE GLOC"/>
    <property type="match status" value="1"/>
</dbReference>
<dbReference type="GO" id="GO:0046872">
    <property type="term" value="F:metal ion binding"/>
    <property type="evidence" value="ECO:0007669"/>
    <property type="project" value="UniProtKB-KW"/>
</dbReference>
<dbReference type="Gene3D" id="3.60.15.10">
    <property type="entry name" value="Ribonuclease Z/Hydroxyacylglutathione hydrolase-like"/>
    <property type="match status" value="1"/>
</dbReference>
<dbReference type="AlphaFoldDB" id="A0A5J4SPE4"/>
<evidence type="ECO:0000256" key="1">
    <source>
        <dbReference type="ARBA" id="ARBA00001947"/>
    </source>
</evidence>
<protein>
    <submittedName>
        <fullName evidence="6">Putative polyketide biosynthesis zinc-dependent hydrolase BaeB</fullName>
        <ecNumber evidence="6">3.-.-.-</ecNumber>
    </submittedName>
</protein>
<dbReference type="CDD" id="cd06262">
    <property type="entry name" value="metallo-hydrolase-like_MBL-fold"/>
    <property type="match status" value="1"/>
</dbReference>
<dbReference type="SUPFAM" id="SSF56281">
    <property type="entry name" value="Metallo-hydrolase/oxidoreductase"/>
    <property type="match status" value="1"/>
</dbReference>
<gene>
    <name evidence="6" type="ORF">EZS27_005413</name>
</gene>
<dbReference type="EC" id="3.-.-.-" evidence="6"/>
<evidence type="ECO:0000256" key="3">
    <source>
        <dbReference type="ARBA" id="ARBA00022801"/>
    </source>
</evidence>
<dbReference type="InterPro" id="IPR051453">
    <property type="entry name" value="MBL_Glyoxalase_II"/>
</dbReference>
<dbReference type="GO" id="GO:0016787">
    <property type="term" value="F:hydrolase activity"/>
    <property type="evidence" value="ECO:0007669"/>
    <property type="project" value="UniProtKB-KW"/>
</dbReference>
<keyword evidence="3 6" id="KW-0378">Hydrolase</keyword>
<evidence type="ECO:0000259" key="5">
    <source>
        <dbReference type="SMART" id="SM00849"/>
    </source>
</evidence>
<sequence length="209" mass="24336">MLVIERFINELMTSNCYIIHDNTTHNCIIVDPGTENCKEVIEYVDKNKLNLDYILLTHEHTDHTWGCNTLIDKYNSSKIICSQICKDALPKEGRMYFQFYYDNPDYEYAVKRVDIVLEDIGYVLKWDGYTIHFISTPGHSDGSICFSIENNLFTGDTIMQYKPVIPKKNGSLEKFKKSVNDILNRFSLNSIVYPGHGELFYLREYSLIV</sequence>
<evidence type="ECO:0000256" key="4">
    <source>
        <dbReference type="ARBA" id="ARBA00022833"/>
    </source>
</evidence>
<proteinExistence type="predicted"/>
<comment type="cofactor">
    <cofactor evidence="1">
        <name>Zn(2+)</name>
        <dbReference type="ChEBI" id="CHEBI:29105"/>
    </cofactor>
</comment>
<keyword evidence="4" id="KW-0862">Zinc</keyword>
<organism evidence="6">
    <name type="scientific">termite gut metagenome</name>
    <dbReference type="NCBI Taxonomy" id="433724"/>
    <lineage>
        <taxon>unclassified sequences</taxon>
        <taxon>metagenomes</taxon>
        <taxon>organismal metagenomes</taxon>
    </lineage>
</organism>
<dbReference type="InterPro" id="IPR001279">
    <property type="entry name" value="Metallo-B-lactamas"/>
</dbReference>
<dbReference type="InterPro" id="IPR036866">
    <property type="entry name" value="RibonucZ/Hydroxyglut_hydro"/>
</dbReference>
<accession>A0A5J4SPE4</accession>
<feature type="domain" description="Metallo-beta-lactamase" evidence="5">
    <location>
        <begin position="13"/>
        <end position="196"/>
    </location>
</feature>
<comment type="caution">
    <text evidence="6">The sequence shown here is derived from an EMBL/GenBank/DDBJ whole genome shotgun (WGS) entry which is preliminary data.</text>
</comment>
<evidence type="ECO:0000313" key="6">
    <source>
        <dbReference type="EMBL" id="KAA6347120.1"/>
    </source>
</evidence>
<reference evidence="6" key="1">
    <citation type="submission" date="2019-03" db="EMBL/GenBank/DDBJ databases">
        <title>Single cell metagenomics reveals metabolic interactions within the superorganism composed of flagellate Streblomastix strix and complex community of Bacteroidetes bacteria on its surface.</title>
        <authorList>
            <person name="Treitli S.C."/>
            <person name="Kolisko M."/>
            <person name="Husnik F."/>
            <person name="Keeling P."/>
            <person name="Hampl V."/>
        </authorList>
    </citation>
    <scope>NUCLEOTIDE SEQUENCE</scope>
    <source>
        <strain evidence="6">STM</strain>
    </source>
</reference>
<dbReference type="EMBL" id="SNRY01000106">
    <property type="protein sequence ID" value="KAA6347120.1"/>
    <property type="molecule type" value="Genomic_DNA"/>
</dbReference>
<dbReference type="Pfam" id="PF00753">
    <property type="entry name" value="Lactamase_B"/>
    <property type="match status" value="1"/>
</dbReference>
<evidence type="ECO:0000256" key="2">
    <source>
        <dbReference type="ARBA" id="ARBA00022723"/>
    </source>
</evidence>
<name>A0A5J4SPE4_9ZZZZ</name>